<evidence type="ECO:0000313" key="2">
    <source>
        <dbReference type="EMBL" id="KUM58108.1"/>
    </source>
</evidence>
<proteinExistence type="predicted"/>
<name>A0A101MCT0_PENFR</name>
<organism evidence="2 3">
    <name type="scientific">Penicillium freii</name>
    <dbReference type="NCBI Taxonomy" id="48697"/>
    <lineage>
        <taxon>Eukaryota</taxon>
        <taxon>Fungi</taxon>
        <taxon>Dikarya</taxon>
        <taxon>Ascomycota</taxon>
        <taxon>Pezizomycotina</taxon>
        <taxon>Eurotiomycetes</taxon>
        <taxon>Eurotiomycetidae</taxon>
        <taxon>Eurotiales</taxon>
        <taxon>Aspergillaceae</taxon>
        <taxon>Penicillium</taxon>
    </lineage>
</organism>
<evidence type="ECO:0000313" key="3">
    <source>
        <dbReference type="Proteomes" id="UP000055045"/>
    </source>
</evidence>
<dbReference type="EMBL" id="LLXE01000308">
    <property type="protein sequence ID" value="KUM58108.1"/>
    <property type="molecule type" value="Genomic_DNA"/>
</dbReference>
<comment type="caution">
    <text evidence="2">The sequence shown here is derived from an EMBL/GenBank/DDBJ whole genome shotgun (WGS) entry which is preliminary data.</text>
</comment>
<feature type="region of interest" description="Disordered" evidence="1">
    <location>
        <begin position="29"/>
        <end position="88"/>
    </location>
</feature>
<evidence type="ECO:0000256" key="1">
    <source>
        <dbReference type="SAM" id="MobiDB-lite"/>
    </source>
</evidence>
<dbReference type="Proteomes" id="UP000055045">
    <property type="component" value="Unassembled WGS sequence"/>
</dbReference>
<keyword evidence="3" id="KW-1185">Reference proteome</keyword>
<gene>
    <name evidence="2" type="ORF">ACN42_g9054</name>
</gene>
<sequence>MPIGPPICQLFSNTSPQCQILILKKGIKDGHHHPTATGHDDKTLGLGPGAVGDPLGRFRQTSDHAHSVEHPSSLAGHPNRHIPLGHRRPQRIASRAYRCEWEW</sequence>
<feature type="compositionally biased region" description="Basic residues" evidence="1">
    <location>
        <begin position="78"/>
        <end position="88"/>
    </location>
</feature>
<dbReference type="AlphaFoldDB" id="A0A101MCT0"/>
<accession>A0A101MCT0</accession>
<feature type="compositionally biased region" description="Basic and acidic residues" evidence="1">
    <location>
        <begin position="60"/>
        <end position="69"/>
    </location>
</feature>
<protein>
    <submittedName>
        <fullName evidence="2">Uncharacterized protein</fullName>
    </submittedName>
</protein>
<reference evidence="2 3" key="1">
    <citation type="submission" date="2015-10" db="EMBL/GenBank/DDBJ databases">
        <title>Genome sequencing of Penicillium freii.</title>
        <authorList>
            <person name="Nguyen H.D."/>
            <person name="Visagie C.M."/>
            <person name="Seifert K.A."/>
        </authorList>
    </citation>
    <scope>NUCLEOTIDE SEQUENCE [LARGE SCALE GENOMIC DNA]</scope>
    <source>
        <strain evidence="2 3">DAOM 242723</strain>
    </source>
</reference>